<dbReference type="InterPro" id="IPR029033">
    <property type="entry name" value="His_PPase_superfam"/>
</dbReference>
<dbReference type="EMBL" id="JBBXJM010000004">
    <property type="protein sequence ID" value="KAL1408159.1"/>
    <property type="molecule type" value="Genomic_DNA"/>
</dbReference>
<dbReference type="InterPro" id="IPR013078">
    <property type="entry name" value="His_Pase_superF_clade-1"/>
</dbReference>
<evidence type="ECO:0008006" key="4">
    <source>
        <dbReference type="Google" id="ProtNLM"/>
    </source>
</evidence>
<dbReference type="PANTHER" id="PTHR46517">
    <property type="entry name" value="FRUCTOSE-2,6-BISPHOSPHATASE TIGAR"/>
    <property type="match status" value="1"/>
</dbReference>
<evidence type="ECO:0000256" key="1">
    <source>
        <dbReference type="ARBA" id="ARBA00022801"/>
    </source>
</evidence>
<dbReference type="RefSeq" id="XP_069208103.1">
    <property type="nucleotide sequence ID" value="XM_069353461.1"/>
</dbReference>
<evidence type="ECO:0000313" key="2">
    <source>
        <dbReference type="EMBL" id="KAL1408159.1"/>
    </source>
</evidence>
<keyword evidence="1" id="KW-0378">Hydrolase</keyword>
<dbReference type="InterPro" id="IPR051695">
    <property type="entry name" value="Phosphoglycerate_Mutase"/>
</dbReference>
<accession>A0ABR3Q0A8</accession>
<dbReference type="Proteomes" id="UP001565368">
    <property type="component" value="Unassembled WGS sequence"/>
</dbReference>
<dbReference type="SUPFAM" id="SSF53254">
    <property type="entry name" value="Phosphoglycerate mutase-like"/>
    <property type="match status" value="1"/>
</dbReference>
<organism evidence="2 3">
    <name type="scientific">Vanrija albida</name>
    <dbReference type="NCBI Taxonomy" id="181172"/>
    <lineage>
        <taxon>Eukaryota</taxon>
        <taxon>Fungi</taxon>
        <taxon>Dikarya</taxon>
        <taxon>Basidiomycota</taxon>
        <taxon>Agaricomycotina</taxon>
        <taxon>Tremellomycetes</taxon>
        <taxon>Trichosporonales</taxon>
        <taxon>Trichosporonaceae</taxon>
        <taxon>Vanrija</taxon>
    </lineage>
</organism>
<dbReference type="CDD" id="cd07067">
    <property type="entry name" value="HP_PGM_like"/>
    <property type="match status" value="1"/>
</dbReference>
<dbReference type="PANTHER" id="PTHR46517:SF1">
    <property type="entry name" value="FRUCTOSE-2,6-BISPHOSPHATASE TIGAR"/>
    <property type="match status" value="1"/>
</dbReference>
<name>A0ABR3Q0A8_9TREE</name>
<gene>
    <name evidence="2" type="ORF">Q8F55_004963</name>
</gene>
<keyword evidence="3" id="KW-1185">Reference proteome</keyword>
<dbReference type="Gene3D" id="3.40.50.1240">
    <property type="entry name" value="Phosphoglycerate mutase-like"/>
    <property type="match status" value="1"/>
</dbReference>
<protein>
    <recommendedName>
        <fullName evidence="4">Phosphoglycerate mutase</fullName>
    </recommendedName>
</protein>
<reference evidence="2 3" key="1">
    <citation type="submission" date="2023-08" db="EMBL/GenBank/DDBJ databases">
        <title>Annotated Genome Sequence of Vanrija albida AlHP1.</title>
        <authorList>
            <person name="Herzog R."/>
        </authorList>
    </citation>
    <scope>NUCLEOTIDE SEQUENCE [LARGE SCALE GENOMIC DNA]</scope>
    <source>
        <strain evidence="2 3">AlHP1</strain>
    </source>
</reference>
<dbReference type="Pfam" id="PF00300">
    <property type="entry name" value="His_Phos_1"/>
    <property type="match status" value="1"/>
</dbReference>
<dbReference type="GeneID" id="95986006"/>
<evidence type="ECO:0000313" key="3">
    <source>
        <dbReference type="Proteomes" id="UP001565368"/>
    </source>
</evidence>
<sequence>MLIYFVRHGQTDHNAQGIIQGHMDVPLNEKGRAEARVLADAVAHVPFVEAHSSSLSRARETAEIVLAAHDGLELQIHPGLMERSLGSLEGQRWVRGHGVPPDAEASADFRARVAAWFRAFLASHAPGEHSGGEGKSAHTTPIPDRVVLVVSHGAYLSALLAVLLGREFAFSRAPGVDTGATCFNTCITRVRVRHDAAGGVDAWSGTVESYAESGHLAPETMGRRLGVADDVRRDFVRDARGE</sequence>
<dbReference type="SMART" id="SM00855">
    <property type="entry name" value="PGAM"/>
    <property type="match status" value="1"/>
</dbReference>
<comment type="caution">
    <text evidence="2">The sequence shown here is derived from an EMBL/GenBank/DDBJ whole genome shotgun (WGS) entry which is preliminary data.</text>
</comment>
<proteinExistence type="predicted"/>